<dbReference type="GO" id="GO:0042597">
    <property type="term" value="C:periplasmic space"/>
    <property type="evidence" value="ECO:0007669"/>
    <property type="project" value="UniProtKB-SubCell"/>
</dbReference>
<keyword evidence="6" id="KW-0016">Alginate biosynthesis</keyword>
<keyword evidence="4" id="KW-0732">Signal</keyword>
<dbReference type="Proteomes" id="UP000032680">
    <property type="component" value="Unassembled WGS sequence"/>
</dbReference>
<comment type="subcellular location">
    <subcellularLocation>
        <location evidence="1">Periplasm</location>
    </subcellularLocation>
</comment>
<dbReference type="GO" id="GO:0016740">
    <property type="term" value="F:transferase activity"/>
    <property type="evidence" value="ECO:0007669"/>
    <property type="project" value="UniProtKB-KW"/>
</dbReference>
<keyword evidence="5" id="KW-0574">Periplasm</keyword>
<evidence type="ECO:0000256" key="5">
    <source>
        <dbReference type="ARBA" id="ARBA00022764"/>
    </source>
</evidence>
<dbReference type="OrthoDB" id="175771at2"/>
<dbReference type="Pfam" id="PF16822">
    <property type="entry name" value="ALGX"/>
    <property type="match status" value="1"/>
</dbReference>
<accession>A0A0D6P6K8</accession>
<comment type="pathway">
    <text evidence="2">Glycan biosynthesis; alginate biosynthesis.</text>
</comment>
<dbReference type="GO" id="GO:0042121">
    <property type="term" value="P:alginic acid biosynthetic process"/>
    <property type="evidence" value="ECO:0007669"/>
    <property type="project" value="UniProtKB-UniPathway"/>
</dbReference>
<evidence type="ECO:0000256" key="2">
    <source>
        <dbReference type="ARBA" id="ARBA00005182"/>
    </source>
</evidence>
<keyword evidence="9" id="KW-1185">Reference proteome</keyword>
<evidence type="ECO:0000313" key="9">
    <source>
        <dbReference type="Proteomes" id="UP000032680"/>
    </source>
</evidence>
<comment type="caution">
    <text evidence="8">The sequence shown here is derived from an EMBL/GenBank/DDBJ whole genome shotgun (WGS) entry which is preliminary data.</text>
</comment>
<name>A0A0D6P6K8_9PROT</name>
<keyword evidence="3 8" id="KW-0808">Transferase</keyword>
<protein>
    <submittedName>
        <fullName evidence="8">Alginate O-acetyltransferase</fullName>
    </submittedName>
</protein>
<gene>
    <name evidence="8" type="ORF">Asru_0278_09</name>
</gene>
<proteinExistence type="predicted"/>
<organism evidence="8 9">
    <name type="scientific">Acidisphaera rubrifaciens HS-AP3</name>
    <dbReference type="NCBI Taxonomy" id="1231350"/>
    <lineage>
        <taxon>Bacteria</taxon>
        <taxon>Pseudomonadati</taxon>
        <taxon>Pseudomonadota</taxon>
        <taxon>Alphaproteobacteria</taxon>
        <taxon>Acetobacterales</taxon>
        <taxon>Acetobacteraceae</taxon>
        <taxon>Acidisphaera</taxon>
    </lineage>
</organism>
<dbReference type="InterPro" id="IPR031811">
    <property type="entry name" value="ALGX/ALGJ_SGNH-like"/>
</dbReference>
<dbReference type="RefSeq" id="WP_048861314.1">
    <property type="nucleotide sequence ID" value="NZ_BANB01000278.1"/>
</dbReference>
<evidence type="ECO:0000256" key="6">
    <source>
        <dbReference type="ARBA" id="ARBA00022841"/>
    </source>
</evidence>
<sequence>MPVLRPALRTWLRRLPPVLGAGLIALGAAQVIWNGTLGSLAPWLHWHVKIPLGALPDNPPPLSAASFLDGRWQQAVAHSIGPRTILYTPSVRWKNQIFYSLLGMSGAKEIGMGRGQELFQWAYVRSYCEVDLAKMAVDGPHWAARLRALQDAVEARGKRFLYVITPSKLQEMPGILPKTFPCPHGAEHDEKLRMWRAELQAAGVHYADGVLSLKHAEGRYPVDFFPRGGTHWNLLGASLAAQDITRLLDAQGARLSPFTFRVAVSHHPKDSDRDIYDTLNLQLHADNYAVPLMIYDATPPTPCVPERIAEVGGSFLFRVNEALDSIACPPVIRMYWYWDERGFLYRDGRRTQFKITAPRRAEDILTWAETVILEENVATIPDSVHGQDLMALLDHPADTLPATPVSAAK</sequence>
<evidence type="ECO:0000259" key="7">
    <source>
        <dbReference type="Pfam" id="PF16822"/>
    </source>
</evidence>
<reference evidence="8 9" key="1">
    <citation type="submission" date="2012-11" db="EMBL/GenBank/DDBJ databases">
        <title>Whole genome sequence of Acidisphaera rubrifaciens HS-AP3.</title>
        <authorList>
            <person name="Azuma Y."/>
            <person name="Higashiura N."/>
            <person name="Hirakawa H."/>
            <person name="Matsushita K."/>
        </authorList>
    </citation>
    <scope>NUCLEOTIDE SEQUENCE [LARGE SCALE GENOMIC DNA]</scope>
    <source>
        <strain evidence="8 9">HS-AP3</strain>
    </source>
</reference>
<evidence type="ECO:0000256" key="4">
    <source>
        <dbReference type="ARBA" id="ARBA00022729"/>
    </source>
</evidence>
<evidence type="ECO:0000256" key="3">
    <source>
        <dbReference type="ARBA" id="ARBA00022679"/>
    </source>
</evidence>
<evidence type="ECO:0000256" key="1">
    <source>
        <dbReference type="ARBA" id="ARBA00004418"/>
    </source>
</evidence>
<feature type="domain" description="AlgX/AlgJ SGNH hydrolase-like" evidence="7">
    <location>
        <begin position="142"/>
        <end position="254"/>
    </location>
</feature>
<dbReference type="EMBL" id="BANB01000278">
    <property type="protein sequence ID" value="GAN77292.1"/>
    <property type="molecule type" value="Genomic_DNA"/>
</dbReference>
<dbReference type="UniPathway" id="UPA00286"/>
<evidence type="ECO:0000313" key="8">
    <source>
        <dbReference type="EMBL" id="GAN77292.1"/>
    </source>
</evidence>
<dbReference type="AlphaFoldDB" id="A0A0D6P6K8"/>